<evidence type="ECO:0000313" key="9">
    <source>
        <dbReference type="EMBL" id="MBP3191089.1"/>
    </source>
</evidence>
<evidence type="ECO:0000313" key="10">
    <source>
        <dbReference type="Proteomes" id="UP000673975"/>
    </source>
</evidence>
<dbReference type="InterPro" id="IPR002772">
    <property type="entry name" value="Glyco_hydro_3_C"/>
</dbReference>
<keyword evidence="6" id="KW-0326">Glycosidase</keyword>
<dbReference type="EMBL" id="JAFIDN010000001">
    <property type="protein sequence ID" value="MBP3191089.1"/>
    <property type="molecule type" value="Genomic_DNA"/>
</dbReference>
<feature type="domain" description="Fibronectin type III-like" evidence="8">
    <location>
        <begin position="689"/>
        <end position="757"/>
    </location>
</feature>
<dbReference type="EC" id="3.2.1.21" evidence="3"/>
<evidence type="ECO:0000256" key="1">
    <source>
        <dbReference type="ARBA" id="ARBA00000448"/>
    </source>
</evidence>
<dbReference type="InterPro" id="IPR051915">
    <property type="entry name" value="Cellulose_Degrad_GH3"/>
</dbReference>
<evidence type="ECO:0000256" key="7">
    <source>
        <dbReference type="SAM" id="Phobius"/>
    </source>
</evidence>
<dbReference type="Pfam" id="PF01915">
    <property type="entry name" value="Glyco_hydro_3_C"/>
    <property type="match status" value="1"/>
</dbReference>
<dbReference type="InterPro" id="IPR036881">
    <property type="entry name" value="Glyco_hydro_3_C_sf"/>
</dbReference>
<dbReference type="Pfam" id="PF14310">
    <property type="entry name" value="Fn3-like"/>
    <property type="match status" value="1"/>
</dbReference>
<name>A0A8J7RK21_9BACT</name>
<dbReference type="PRINTS" id="PR00133">
    <property type="entry name" value="GLHYDRLASE3"/>
</dbReference>
<dbReference type="InterPro" id="IPR026891">
    <property type="entry name" value="Fn3-like"/>
</dbReference>
<dbReference type="InterPro" id="IPR017853">
    <property type="entry name" value="GH"/>
</dbReference>
<organism evidence="9 10">
    <name type="scientific">Natronogracilivirga saccharolytica</name>
    <dbReference type="NCBI Taxonomy" id="2812953"/>
    <lineage>
        <taxon>Bacteria</taxon>
        <taxon>Pseudomonadati</taxon>
        <taxon>Balneolota</taxon>
        <taxon>Balneolia</taxon>
        <taxon>Balneolales</taxon>
        <taxon>Cyclonatronaceae</taxon>
        <taxon>Natronogracilivirga</taxon>
    </lineage>
</organism>
<dbReference type="GO" id="GO:0008422">
    <property type="term" value="F:beta-glucosidase activity"/>
    <property type="evidence" value="ECO:0007669"/>
    <property type="project" value="UniProtKB-EC"/>
</dbReference>
<dbReference type="AlphaFoldDB" id="A0A8J7RK21"/>
<dbReference type="SUPFAM" id="SSF52279">
    <property type="entry name" value="Beta-D-glucan exohydrolase, C-terminal domain"/>
    <property type="match status" value="1"/>
</dbReference>
<evidence type="ECO:0000256" key="4">
    <source>
        <dbReference type="ARBA" id="ARBA00022729"/>
    </source>
</evidence>
<keyword evidence="4" id="KW-0732">Signal</keyword>
<accession>A0A8J7RK21</accession>
<evidence type="ECO:0000256" key="3">
    <source>
        <dbReference type="ARBA" id="ARBA00012744"/>
    </source>
</evidence>
<dbReference type="PANTHER" id="PTHR30620:SF16">
    <property type="entry name" value="LYSOSOMAL BETA GLUCOSIDASE"/>
    <property type="match status" value="1"/>
</dbReference>
<comment type="catalytic activity">
    <reaction evidence="1">
        <text>Hydrolysis of terminal, non-reducing beta-D-glucosyl residues with release of beta-D-glucose.</text>
        <dbReference type="EC" id="3.2.1.21"/>
    </reaction>
</comment>
<evidence type="ECO:0000256" key="5">
    <source>
        <dbReference type="ARBA" id="ARBA00022801"/>
    </source>
</evidence>
<gene>
    <name evidence="9" type="ORF">NATSA_00285</name>
</gene>
<dbReference type="Gene3D" id="3.40.50.1700">
    <property type="entry name" value="Glycoside hydrolase family 3 C-terminal domain"/>
    <property type="match status" value="1"/>
</dbReference>
<dbReference type="RefSeq" id="WP_210509328.1">
    <property type="nucleotide sequence ID" value="NZ_JAFIDN010000001.1"/>
</dbReference>
<reference evidence="9" key="1">
    <citation type="submission" date="2021-02" db="EMBL/GenBank/DDBJ databases">
        <title>Natronogracilivirga saccharolytica gen. nov. sp. nov. a new anaerobic, haloalkiliphilic carbohydrate-fermenting bacterium from soda lake and proposing of Cyclonatronumiaceae fam. nov. in the phylum Balneolaeota.</title>
        <authorList>
            <person name="Zhilina T.N."/>
            <person name="Sorokin D.Y."/>
            <person name="Zavarzina D.G."/>
            <person name="Toshchakov S.V."/>
            <person name="Kublanov I.V."/>
        </authorList>
    </citation>
    <scope>NUCLEOTIDE SEQUENCE</scope>
    <source>
        <strain evidence="9">Z-1702</strain>
    </source>
</reference>
<dbReference type="InterPro" id="IPR013783">
    <property type="entry name" value="Ig-like_fold"/>
</dbReference>
<dbReference type="Gene3D" id="2.60.40.10">
    <property type="entry name" value="Immunoglobulins"/>
    <property type="match status" value="1"/>
</dbReference>
<dbReference type="SUPFAM" id="SSF51445">
    <property type="entry name" value="(Trans)glycosidases"/>
    <property type="match status" value="1"/>
</dbReference>
<dbReference type="SMART" id="SM01217">
    <property type="entry name" value="Fn3_like"/>
    <property type="match status" value="1"/>
</dbReference>
<keyword evidence="10" id="KW-1185">Reference proteome</keyword>
<comment type="caution">
    <text evidence="9">The sequence shown here is derived from an EMBL/GenBank/DDBJ whole genome shotgun (WGS) entry which is preliminary data.</text>
</comment>
<keyword evidence="7" id="KW-0812">Transmembrane</keyword>
<dbReference type="Pfam" id="PF00933">
    <property type="entry name" value="Glyco_hydro_3"/>
    <property type="match status" value="1"/>
</dbReference>
<keyword evidence="5 9" id="KW-0378">Hydrolase</keyword>
<keyword evidence="7" id="KW-1133">Transmembrane helix</keyword>
<evidence type="ECO:0000259" key="8">
    <source>
        <dbReference type="SMART" id="SM01217"/>
    </source>
</evidence>
<dbReference type="PANTHER" id="PTHR30620">
    <property type="entry name" value="PERIPLASMIC BETA-GLUCOSIDASE-RELATED"/>
    <property type="match status" value="1"/>
</dbReference>
<comment type="similarity">
    <text evidence="2">Belongs to the glycosyl hydrolase 3 family.</text>
</comment>
<dbReference type="FunFam" id="3.20.20.300:FF:000007">
    <property type="entry name" value="Lysosomal beta glucosidase"/>
    <property type="match status" value="1"/>
</dbReference>
<sequence>MKQHSSYRYYLIIPVLIVGLALVYPFGRASSDVMVYQDPEAPIEDRVEDLLSRMTLEEKIGQMTQINISEINTDREHEVELDPERARNVAATYQIGSFLNGFADTPQRWYDFTRELQEIVIEESRLDIPMIYGIDHMHGASYLLESTIFPHNINLANSFNTEMSRQMGKITVLESAHLGHHWNFAPVLDIGRDPRWARFYETYGEDPHLASVLGAAYTEGLEGEDRVAPHRMAATAKHFIAYSTPLSGHDRSPVDLSWQNLQEVHRPPFQAVVDAGIKTVMVNSGEVNGVPVHASKPLLTDLLRDEMGFEGVILTDWADIIKLTQLDEVGFQQEHYHHIAVDEKEATYLAIKAGIDVSMTPQSFDFVYHMKELVEEGKLTEERIDESVRRVLRLKFKLGLFENPFPTTDFFDLVGAEEHKEKALQSARESLVLLENNDGLLPLDIDQTQKILVVGPRADSKRDLSGGWTLEWQGGPEEMYPDDIHTIYTGISSTFSDSEVILMESIGEEGDSERQRFEDAAAGADVIIMALGEEPYTEFIGDINDLTLYEEQLELADVVLETGTPAVLVYVGGRPRVLSESARNSDAILFAGLPGFKGGEAVADIISGKFNPSGKLSFTYPAEPSHFTTYDHKHTDRVTAAWEFGHGLSYSEFEISDLQINSEEIGPDDYLTAEAIVTNHGPMAGQKNVLWFLRNEVSIITRPVRQLKHFEKIELEPGESQTVSFRITPEDHLYYPDKMGDDVIESGYYTLMIGDESTRFYLDVPEDRASAPAH</sequence>
<dbReference type="Gene3D" id="3.20.20.300">
    <property type="entry name" value="Glycoside hydrolase, family 3, N-terminal domain"/>
    <property type="match status" value="1"/>
</dbReference>
<evidence type="ECO:0000256" key="6">
    <source>
        <dbReference type="ARBA" id="ARBA00023295"/>
    </source>
</evidence>
<evidence type="ECO:0000256" key="2">
    <source>
        <dbReference type="ARBA" id="ARBA00005336"/>
    </source>
</evidence>
<proteinExistence type="inferred from homology"/>
<feature type="transmembrane region" description="Helical" evidence="7">
    <location>
        <begin position="7"/>
        <end position="27"/>
    </location>
</feature>
<dbReference type="GO" id="GO:0009251">
    <property type="term" value="P:glucan catabolic process"/>
    <property type="evidence" value="ECO:0007669"/>
    <property type="project" value="TreeGrafter"/>
</dbReference>
<protein>
    <recommendedName>
        <fullName evidence="3">beta-glucosidase</fullName>
        <ecNumber evidence="3">3.2.1.21</ecNumber>
    </recommendedName>
</protein>
<dbReference type="Proteomes" id="UP000673975">
    <property type="component" value="Unassembled WGS sequence"/>
</dbReference>
<dbReference type="InterPro" id="IPR001764">
    <property type="entry name" value="Glyco_hydro_3_N"/>
</dbReference>
<dbReference type="InterPro" id="IPR036962">
    <property type="entry name" value="Glyco_hydro_3_N_sf"/>
</dbReference>
<keyword evidence="7" id="KW-0472">Membrane</keyword>